<dbReference type="Pfam" id="PF13409">
    <property type="entry name" value="GST_N_2"/>
    <property type="match status" value="1"/>
</dbReference>
<reference evidence="2" key="1">
    <citation type="submission" date="2022-12" db="EMBL/GenBank/DDBJ databases">
        <authorList>
            <person name="Petersen C."/>
        </authorList>
    </citation>
    <scope>NUCLEOTIDE SEQUENCE</scope>
    <source>
        <strain evidence="2">IBT 35673</strain>
    </source>
</reference>
<protein>
    <submittedName>
        <fullName evidence="2">Glutathione S-transferase N-terminal</fullName>
    </submittedName>
</protein>
<dbReference type="SUPFAM" id="SSF47616">
    <property type="entry name" value="GST C-terminal domain-like"/>
    <property type="match status" value="1"/>
</dbReference>
<dbReference type="Proteomes" id="UP001147695">
    <property type="component" value="Unassembled WGS sequence"/>
</dbReference>
<dbReference type="CDD" id="cd03038">
    <property type="entry name" value="GST_N_etherase_LigE"/>
    <property type="match status" value="1"/>
</dbReference>
<dbReference type="InterPro" id="IPR036249">
    <property type="entry name" value="Thioredoxin-like_sf"/>
</dbReference>
<evidence type="ECO:0000313" key="2">
    <source>
        <dbReference type="EMBL" id="KAJ5352877.1"/>
    </source>
</evidence>
<accession>A0A9W9R344</accession>
<sequence length="241" mass="27487">MTVSHYTLFDIPSGKAPSVTWTPNPWKTRLLLNFKGLDHQTQWSMKVEYPDIKPTLESHVAPNEKGMPYSIPTIASPDGTYVMDSRKIANYIESKHPLPSLHLDSVYLEKVERLWSQYMGAIMPIFLPRVPKQVLNQESVPYWNKTREEWIGMSLDQLSQEKGGQKAWNQAEPILREVTALLKENEGPFFLGDTPSYADLTWGSIILFHQALGQDVFDEALKRGGDAQVHLDLLKAIQPWV</sequence>
<gene>
    <name evidence="2" type="ORF">N7452_001851</name>
</gene>
<name>A0A9W9R344_PENBR</name>
<feature type="domain" description="GST N-terminal" evidence="1">
    <location>
        <begin position="12"/>
        <end position="100"/>
    </location>
</feature>
<comment type="caution">
    <text evidence="2">The sequence shown here is derived from an EMBL/GenBank/DDBJ whole genome shotgun (WGS) entry which is preliminary data.</text>
</comment>
<dbReference type="CDD" id="cd00299">
    <property type="entry name" value="GST_C_family"/>
    <property type="match status" value="1"/>
</dbReference>
<organism evidence="2 3">
    <name type="scientific">Penicillium brevicompactum</name>
    <dbReference type="NCBI Taxonomy" id="5074"/>
    <lineage>
        <taxon>Eukaryota</taxon>
        <taxon>Fungi</taxon>
        <taxon>Dikarya</taxon>
        <taxon>Ascomycota</taxon>
        <taxon>Pezizomycotina</taxon>
        <taxon>Eurotiomycetes</taxon>
        <taxon>Eurotiomycetidae</taxon>
        <taxon>Eurotiales</taxon>
        <taxon>Aspergillaceae</taxon>
        <taxon>Penicillium</taxon>
    </lineage>
</organism>
<reference evidence="2" key="2">
    <citation type="journal article" date="2023" name="IMA Fungus">
        <title>Comparative genomic study of the Penicillium genus elucidates a diverse pangenome and 15 lateral gene transfer events.</title>
        <authorList>
            <person name="Petersen C."/>
            <person name="Sorensen T."/>
            <person name="Nielsen M.R."/>
            <person name="Sondergaard T.E."/>
            <person name="Sorensen J.L."/>
            <person name="Fitzpatrick D.A."/>
            <person name="Frisvad J.C."/>
            <person name="Nielsen K.L."/>
        </authorList>
    </citation>
    <scope>NUCLEOTIDE SEQUENCE</scope>
    <source>
        <strain evidence="2">IBT 35673</strain>
    </source>
</reference>
<dbReference type="Gene3D" id="3.40.30.10">
    <property type="entry name" value="Glutaredoxin"/>
    <property type="match status" value="1"/>
</dbReference>
<dbReference type="PROSITE" id="PS50404">
    <property type="entry name" value="GST_NTER"/>
    <property type="match status" value="1"/>
</dbReference>
<dbReference type="Gene3D" id="1.20.1050.10">
    <property type="match status" value="1"/>
</dbReference>
<dbReference type="SUPFAM" id="SSF52833">
    <property type="entry name" value="Thioredoxin-like"/>
    <property type="match status" value="1"/>
</dbReference>
<dbReference type="InterPro" id="IPR036282">
    <property type="entry name" value="Glutathione-S-Trfase_C_sf"/>
</dbReference>
<dbReference type="EMBL" id="JAPZBQ010000001">
    <property type="protein sequence ID" value="KAJ5352877.1"/>
    <property type="molecule type" value="Genomic_DNA"/>
</dbReference>
<dbReference type="AlphaFoldDB" id="A0A9W9R344"/>
<evidence type="ECO:0000313" key="3">
    <source>
        <dbReference type="Proteomes" id="UP001147695"/>
    </source>
</evidence>
<dbReference type="Pfam" id="PF22041">
    <property type="entry name" value="GST_C_7"/>
    <property type="match status" value="1"/>
</dbReference>
<dbReference type="InterPro" id="IPR004045">
    <property type="entry name" value="Glutathione_S-Trfase_N"/>
</dbReference>
<dbReference type="InterPro" id="IPR054416">
    <property type="entry name" value="GST_UstS-like_C"/>
</dbReference>
<proteinExistence type="predicted"/>
<evidence type="ECO:0000259" key="1">
    <source>
        <dbReference type="PROSITE" id="PS50404"/>
    </source>
</evidence>